<keyword evidence="1" id="KW-0732">Signal</keyword>
<protein>
    <submittedName>
        <fullName evidence="2">ABI3BP isoform 28</fullName>
    </submittedName>
</protein>
<organism evidence="2">
    <name type="scientific">Pongo abelii</name>
    <name type="common">Sumatran orangutan</name>
    <name type="synonym">Pongo pygmaeus abelii</name>
    <dbReference type="NCBI Taxonomy" id="9601"/>
    <lineage>
        <taxon>Eukaryota</taxon>
        <taxon>Metazoa</taxon>
        <taxon>Chordata</taxon>
        <taxon>Craniata</taxon>
        <taxon>Vertebrata</taxon>
        <taxon>Euteleostomi</taxon>
        <taxon>Mammalia</taxon>
        <taxon>Eutheria</taxon>
        <taxon>Euarchontoglires</taxon>
        <taxon>Primates</taxon>
        <taxon>Haplorrhini</taxon>
        <taxon>Catarrhini</taxon>
        <taxon>Hominidae</taxon>
        <taxon>Pongo</taxon>
    </lineage>
</organism>
<feature type="non-terminal residue" evidence="2">
    <location>
        <position position="1"/>
    </location>
</feature>
<sequence length="61" mass="6579">VRGGKCNMLSSLGCLLLCGSITLALGNAQKLPKAIKSTELVIQHGWMSLIKIILSERSQVR</sequence>
<proteinExistence type="predicted"/>
<accession>A0A2J8T916</accession>
<evidence type="ECO:0000313" key="2">
    <source>
        <dbReference type="EMBL" id="PNJ29490.1"/>
    </source>
</evidence>
<comment type="caution">
    <text evidence="2">The sequence shown here is derived from an EMBL/GenBank/DDBJ whole genome shotgun (WGS) entry which is preliminary data.</text>
</comment>
<dbReference type="EMBL" id="NDHI03003516">
    <property type="protein sequence ID" value="PNJ29490.1"/>
    <property type="molecule type" value="Genomic_DNA"/>
</dbReference>
<dbReference type="AlphaFoldDB" id="A0A2J8T916"/>
<feature type="signal peptide" evidence="1">
    <location>
        <begin position="1"/>
        <end position="28"/>
    </location>
</feature>
<reference evidence="2" key="1">
    <citation type="submission" date="2017-12" db="EMBL/GenBank/DDBJ databases">
        <title>High-resolution comparative analysis of great ape genomes.</title>
        <authorList>
            <person name="Pollen A."/>
            <person name="Hastie A."/>
            <person name="Hormozdiari F."/>
            <person name="Dougherty M."/>
            <person name="Liu R."/>
            <person name="Chaisson M."/>
            <person name="Hoppe E."/>
            <person name="Hill C."/>
            <person name="Pang A."/>
            <person name="Hillier L."/>
            <person name="Baker C."/>
            <person name="Armstrong J."/>
            <person name="Shendure J."/>
            <person name="Paten B."/>
            <person name="Wilson R."/>
            <person name="Chao H."/>
            <person name="Schneider V."/>
            <person name="Ventura M."/>
            <person name="Kronenberg Z."/>
            <person name="Murali S."/>
            <person name="Gordon D."/>
            <person name="Cantsilieris S."/>
            <person name="Munson K."/>
            <person name="Nelson B."/>
            <person name="Raja A."/>
            <person name="Underwood J."/>
            <person name="Diekhans M."/>
            <person name="Fiddes I."/>
            <person name="Haussler D."/>
            <person name="Eichler E."/>
        </authorList>
    </citation>
    <scope>NUCLEOTIDE SEQUENCE [LARGE SCALE GENOMIC DNA]</scope>
    <source>
        <strain evidence="2">Susie</strain>
    </source>
</reference>
<evidence type="ECO:0000256" key="1">
    <source>
        <dbReference type="SAM" id="SignalP"/>
    </source>
</evidence>
<gene>
    <name evidence="2" type="ORF">CR201_G0036972</name>
</gene>
<feature type="non-terminal residue" evidence="2">
    <location>
        <position position="61"/>
    </location>
</feature>
<feature type="chain" id="PRO_5014390618" evidence="1">
    <location>
        <begin position="29"/>
        <end position="61"/>
    </location>
</feature>
<name>A0A2J8T916_PONAB</name>